<evidence type="ECO:0000256" key="1">
    <source>
        <dbReference type="SAM" id="SignalP"/>
    </source>
</evidence>
<gene>
    <name evidence="2" type="ordered locus">Rfer_0842</name>
</gene>
<dbReference type="eggNOG" id="ENOG503486Q">
    <property type="taxonomic scope" value="Bacteria"/>
</dbReference>
<organism evidence="2 3">
    <name type="scientific">Albidiferax ferrireducens (strain ATCC BAA-621 / DSM 15236 / T118)</name>
    <name type="common">Rhodoferax ferrireducens</name>
    <dbReference type="NCBI Taxonomy" id="338969"/>
    <lineage>
        <taxon>Bacteria</taxon>
        <taxon>Pseudomonadati</taxon>
        <taxon>Pseudomonadota</taxon>
        <taxon>Betaproteobacteria</taxon>
        <taxon>Burkholderiales</taxon>
        <taxon>Comamonadaceae</taxon>
        <taxon>Rhodoferax</taxon>
    </lineage>
</organism>
<evidence type="ECO:0000313" key="3">
    <source>
        <dbReference type="Proteomes" id="UP000008332"/>
    </source>
</evidence>
<keyword evidence="3" id="KW-1185">Reference proteome</keyword>
<accession>Q220G2</accession>
<sequence>MKLFSVRFAIGSSAAMALPTYLLAVCMAVLGVSAQARSAEPDKPLTQAEVQAALGGCSVNTFAQFIKTWFRVVSLALVLGLGLVGAGCASGPPLVDHAFSFDAGVESPNVKILDFKYGTAGLLTTSATQSDIKNEATRQYSNINGSFPKGDTLYVKWRIKSTGEVIEDTVDLKSRLPSDISQHRIHFVIQGRELHVYLVSPELRHKGSPPFGPKKYRDYFKVYEIYPTSTLNK</sequence>
<feature type="signal peptide" evidence="1">
    <location>
        <begin position="1"/>
        <end position="17"/>
    </location>
</feature>
<dbReference type="KEGG" id="rfr:Rfer_0842"/>
<proteinExistence type="predicted"/>
<dbReference type="HOGENOM" id="CLU_1189168_0_0_4"/>
<dbReference type="EMBL" id="CP000267">
    <property type="protein sequence ID" value="ABD68591.1"/>
    <property type="molecule type" value="Genomic_DNA"/>
</dbReference>
<name>Q220G2_ALBFT</name>
<keyword evidence="1" id="KW-0732">Signal</keyword>
<protein>
    <recommendedName>
        <fullName evidence="4">Lipoprotein</fullName>
    </recommendedName>
</protein>
<dbReference type="Proteomes" id="UP000008332">
    <property type="component" value="Chromosome"/>
</dbReference>
<reference evidence="3" key="1">
    <citation type="submission" date="2006-02" db="EMBL/GenBank/DDBJ databases">
        <title>Complete sequence of chromosome of Rhodoferax ferrireducens DSM 15236.</title>
        <authorList>
            <person name="Copeland A."/>
            <person name="Lucas S."/>
            <person name="Lapidus A."/>
            <person name="Barry K."/>
            <person name="Detter J.C."/>
            <person name="Glavina del Rio T."/>
            <person name="Hammon N."/>
            <person name="Israni S."/>
            <person name="Pitluck S."/>
            <person name="Brettin T."/>
            <person name="Bruce D."/>
            <person name="Han C."/>
            <person name="Tapia R."/>
            <person name="Gilna P."/>
            <person name="Kiss H."/>
            <person name="Schmutz J."/>
            <person name="Larimer F."/>
            <person name="Land M."/>
            <person name="Kyrpides N."/>
            <person name="Ivanova N."/>
            <person name="Richardson P."/>
        </authorList>
    </citation>
    <scope>NUCLEOTIDE SEQUENCE [LARGE SCALE GENOMIC DNA]</scope>
    <source>
        <strain evidence="3">ATCC BAA-621 / DSM 15236 / T118</strain>
    </source>
</reference>
<dbReference type="OrthoDB" id="8912432at2"/>
<feature type="chain" id="PRO_5004200801" description="Lipoprotein" evidence="1">
    <location>
        <begin position="18"/>
        <end position="233"/>
    </location>
</feature>
<dbReference type="AlphaFoldDB" id="Q220G2"/>
<dbReference type="STRING" id="338969.Rfer_0842"/>
<evidence type="ECO:0008006" key="4">
    <source>
        <dbReference type="Google" id="ProtNLM"/>
    </source>
</evidence>
<dbReference type="RefSeq" id="WP_011463164.1">
    <property type="nucleotide sequence ID" value="NC_007908.1"/>
</dbReference>
<evidence type="ECO:0000313" key="2">
    <source>
        <dbReference type="EMBL" id="ABD68591.1"/>
    </source>
</evidence>